<evidence type="ECO:0000256" key="1">
    <source>
        <dbReference type="ARBA" id="ARBA00004123"/>
    </source>
</evidence>
<evidence type="ECO:0000259" key="11">
    <source>
        <dbReference type="PROSITE" id="PS50071"/>
    </source>
</evidence>
<name>A0A6A6MWR8_HEVBR</name>
<comment type="caution">
    <text evidence="12">The sequence shown here is derived from an EMBL/GenBank/DDBJ whole genome shotgun (WGS) entry which is preliminary data.</text>
</comment>
<dbReference type="GO" id="GO:0005634">
    <property type="term" value="C:nucleus"/>
    <property type="evidence" value="ECO:0007669"/>
    <property type="project" value="UniProtKB-SubCell"/>
</dbReference>
<reference evidence="12 13" key="1">
    <citation type="journal article" date="2020" name="Mol. Plant">
        <title>The Chromosome-Based Rubber Tree Genome Provides New Insights into Spurge Genome Evolution and Rubber Biosynthesis.</title>
        <authorList>
            <person name="Liu J."/>
            <person name="Shi C."/>
            <person name="Shi C.C."/>
            <person name="Li W."/>
            <person name="Zhang Q.J."/>
            <person name="Zhang Y."/>
            <person name="Li K."/>
            <person name="Lu H.F."/>
            <person name="Shi C."/>
            <person name="Zhu S.T."/>
            <person name="Xiao Z.Y."/>
            <person name="Nan H."/>
            <person name="Yue Y."/>
            <person name="Zhu X.G."/>
            <person name="Wu Y."/>
            <person name="Hong X.N."/>
            <person name="Fan G.Y."/>
            <person name="Tong Y."/>
            <person name="Zhang D."/>
            <person name="Mao C.L."/>
            <person name="Liu Y.L."/>
            <person name="Hao S.J."/>
            <person name="Liu W.Q."/>
            <person name="Lv M.Q."/>
            <person name="Zhang H.B."/>
            <person name="Liu Y."/>
            <person name="Hu-Tang G.R."/>
            <person name="Wang J.P."/>
            <person name="Wang J.H."/>
            <person name="Sun Y.H."/>
            <person name="Ni S.B."/>
            <person name="Chen W.B."/>
            <person name="Zhang X.C."/>
            <person name="Jiao Y.N."/>
            <person name="Eichler E.E."/>
            <person name="Li G.H."/>
            <person name="Liu X."/>
            <person name="Gao L.Z."/>
        </authorList>
    </citation>
    <scope>NUCLEOTIDE SEQUENCE [LARGE SCALE GENOMIC DNA]</scope>
    <source>
        <strain evidence="13">cv. GT1</strain>
        <tissue evidence="12">Leaf</tissue>
    </source>
</reference>
<evidence type="ECO:0000256" key="5">
    <source>
        <dbReference type="ARBA" id="ARBA00023155"/>
    </source>
</evidence>
<evidence type="ECO:0000256" key="8">
    <source>
        <dbReference type="ARBA" id="ARBA00024040"/>
    </source>
</evidence>
<feature type="domain" description="Homeobox" evidence="11">
    <location>
        <begin position="6"/>
        <end position="71"/>
    </location>
</feature>
<dbReference type="GO" id="GO:0003700">
    <property type="term" value="F:DNA-binding transcription factor activity"/>
    <property type="evidence" value="ECO:0007669"/>
    <property type="project" value="InterPro"/>
</dbReference>
<dbReference type="AlphaFoldDB" id="A0A6A6MWR8"/>
<proteinExistence type="inferred from homology"/>
<dbReference type="SUPFAM" id="SSF46689">
    <property type="entry name" value="Homeodomain-like"/>
    <property type="match status" value="1"/>
</dbReference>
<dbReference type="PROSITE" id="PS50071">
    <property type="entry name" value="HOMEOBOX_2"/>
    <property type="match status" value="1"/>
</dbReference>
<dbReference type="SMR" id="A0A6A6MWR8"/>
<comment type="similarity">
    <text evidence="8">Belongs to the WUS homeobox family.</text>
</comment>
<keyword evidence="5 9" id="KW-0371">Homeobox</keyword>
<evidence type="ECO:0000256" key="4">
    <source>
        <dbReference type="ARBA" id="ARBA00023125"/>
    </source>
</evidence>
<comment type="subcellular location">
    <subcellularLocation>
        <location evidence="1 9 10">Nucleus</location>
    </subcellularLocation>
</comment>
<dbReference type="Proteomes" id="UP000467840">
    <property type="component" value="Chromosome 15"/>
</dbReference>
<dbReference type="PANTHER" id="PTHR45940:SF13">
    <property type="entry name" value="WUSCHEL-RELATED HOMEOBOX 1"/>
    <property type="match status" value="1"/>
</dbReference>
<dbReference type="Pfam" id="PF00046">
    <property type="entry name" value="Homeodomain"/>
    <property type="match status" value="1"/>
</dbReference>
<dbReference type="SMART" id="SM00389">
    <property type="entry name" value="HOX"/>
    <property type="match status" value="1"/>
</dbReference>
<keyword evidence="7 9" id="KW-0539">Nucleus</keyword>
<keyword evidence="6" id="KW-0804">Transcription</keyword>
<dbReference type="EMBL" id="JAAGAX010000005">
    <property type="protein sequence ID" value="KAF2316796.1"/>
    <property type="molecule type" value="Genomic_DNA"/>
</dbReference>
<evidence type="ECO:0000256" key="3">
    <source>
        <dbReference type="ARBA" id="ARBA00023015"/>
    </source>
</evidence>
<feature type="DNA-binding region" description="Homeobox" evidence="9">
    <location>
        <begin position="8"/>
        <end position="72"/>
    </location>
</feature>
<organism evidence="12 13">
    <name type="scientific">Hevea brasiliensis</name>
    <name type="common">Para rubber tree</name>
    <name type="synonym">Siphonia brasiliensis</name>
    <dbReference type="NCBI Taxonomy" id="3981"/>
    <lineage>
        <taxon>Eukaryota</taxon>
        <taxon>Viridiplantae</taxon>
        <taxon>Streptophyta</taxon>
        <taxon>Embryophyta</taxon>
        <taxon>Tracheophyta</taxon>
        <taxon>Spermatophyta</taxon>
        <taxon>Magnoliopsida</taxon>
        <taxon>eudicotyledons</taxon>
        <taxon>Gunneridae</taxon>
        <taxon>Pentapetalae</taxon>
        <taxon>rosids</taxon>
        <taxon>fabids</taxon>
        <taxon>Malpighiales</taxon>
        <taxon>Euphorbiaceae</taxon>
        <taxon>Crotonoideae</taxon>
        <taxon>Micrandreae</taxon>
        <taxon>Hevea</taxon>
    </lineage>
</organism>
<keyword evidence="2" id="KW-0217">Developmental protein</keyword>
<dbReference type="InterPro" id="IPR009057">
    <property type="entry name" value="Homeodomain-like_sf"/>
</dbReference>
<gene>
    <name evidence="12" type="ORF">GH714_042137</name>
</gene>
<dbReference type="FunFam" id="1.10.10.60:FF:000146">
    <property type="entry name" value="WUSCHEL-related homeobox 4"/>
    <property type="match status" value="1"/>
</dbReference>
<dbReference type="GO" id="GO:0099402">
    <property type="term" value="P:plant organ development"/>
    <property type="evidence" value="ECO:0007669"/>
    <property type="project" value="InterPro"/>
</dbReference>
<accession>A0A6A6MWR8</accession>
<evidence type="ECO:0000256" key="2">
    <source>
        <dbReference type="ARBA" id="ARBA00022473"/>
    </source>
</evidence>
<evidence type="ECO:0000256" key="6">
    <source>
        <dbReference type="ARBA" id="ARBA00023163"/>
    </source>
</evidence>
<dbReference type="InterPro" id="IPR001356">
    <property type="entry name" value="HD"/>
</dbReference>
<keyword evidence="4 9" id="KW-0238">DNA-binding</keyword>
<dbReference type="GO" id="GO:0003677">
    <property type="term" value="F:DNA binding"/>
    <property type="evidence" value="ECO:0007669"/>
    <property type="project" value="UniProtKB-UniRule"/>
</dbReference>
<evidence type="ECO:0000256" key="9">
    <source>
        <dbReference type="PROSITE-ProRule" id="PRU00108"/>
    </source>
</evidence>
<evidence type="ECO:0000256" key="7">
    <source>
        <dbReference type="ARBA" id="ARBA00023242"/>
    </source>
</evidence>
<keyword evidence="3" id="KW-0805">Transcription regulation</keyword>
<dbReference type="InterPro" id="IPR044555">
    <property type="entry name" value="WUSCHEL-like"/>
</dbReference>
<dbReference type="PANTHER" id="PTHR45940">
    <property type="entry name" value="WUSCHEL-RELATED HOMEOBOX 1-RELATED"/>
    <property type="match status" value="1"/>
</dbReference>
<evidence type="ECO:0000313" key="13">
    <source>
        <dbReference type="Proteomes" id="UP000467840"/>
    </source>
</evidence>
<keyword evidence="13" id="KW-1185">Reference proteome</keyword>
<dbReference type="CDD" id="cd00086">
    <property type="entry name" value="homeodomain"/>
    <property type="match status" value="1"/>
</dbReference>
<evidence type="ECO:0000313" key="12">
    <source>
        <dbReference type="EMBL" id="KAF2316796.1"/>
    </source>
</evidence>
<protein>
    <recommendedName>
        <fullName evidence="11">Homeobox domain-containing protein</fullName>
    </recommendedName>
</protein>
<dbReference type="Gene3D" id="1.10.10.60">
    <property type="entry name" value="Homeodomain-like"/>
    <property type="match status" value="1"/>
</dbReference>
<sequence length="264" mass="30520">MNEQPLMGMSSRWSPTPEQLLALEEMYRRGTRTPSAEQIQQIAAQLRRFGKIEGKNVFYWFQNHKARERQKRRRAVETRCRVQKHDTTGSQDLEASAVAVYEFEQKKTLVPPSSCSENTEGAVSMVRVGTTESTTPYGWPQFEERESHQNKSCSLEKNATWHAMDLYPSYPIQLINNMTTRSSRFLNSRRRSSWFRPSRRTENETNLDDENKIGGVETLDLFPLCREDCNGVNGSKNDTKVPITAINTKLISPNQYFEFLPLKN</sequence>
<evidence type="ECO:0000256" key="10">
    <source>
        <dbReference type="RuleBase" id="RU000682"/>
    </source>
</evidence>